<name>A0A673YWS5_SALTR</name>
<dbReference type="Ensembl" id="ENSSTUT00000041062.1">
    <property type="protein sequence ID" value="ENSSTUP00000039278.1"/>
    <property type="gene ID" value="ENSSTUG00000016757.1"/>
</dbReference>
<sequence>MTAHFKVSDNQQVNIHTKSMMTASFLQVRCRIQPTQLNKNYLDSIENVYSTDHMRRLMKQHYLYVLHRSLWMESEILLDIRYLKLTFKMDNERDSGSRIKPYGQRKGTTVHSKVILSKIANSHSAELEDGILSNYI</sequence>
<reference evidence="1" key="1">
    <citation type="submission" date="2025-08" db="UniProtKB">
        <authorList>
            <consortium name="Ensembl"/>
        </authorList>
    </citation>
    <scope>IDENTIFICATION</scope>
</reference>
<organism evidence="1 2">
    <name type="scientific">Salmo trutta</name>
    <name type="common">Brown trout</name>
    <dbReference type="NCBI Taxonomy" id="8032"/>
    <lineage>
        <taxon>Eukaryota</taxon>
        <taxon>Metazoa</taxon>
        <taxon>Chordata</taxon>
        <taxon>Craniata</taxon>
        <taxon>Vertebrata</taxon>
        <taxon>Euteleostomi</taxon>
        <taxon>Actinopterygii</taxon>
        <taxon>Neopterygii</taxon>
        <taxon>Teleostei</taxon>
        <taxon>Protacanthopterygii</taxon>
        <taxon>Salmoniformes</taxon>
        <taxon>Salmonidae</taxon>
        <taxon>Salmoninae</taxon>
        <taxon>Salmo</taxon>
    </lineage>
</organism>
<protein>
    <submittedName>
        <fullName evidence="1">Uncharacterized protein</fullName>
    </submittedName>
</protein>
<dbReference type="GeneTree" id="ENSGT01130000278394"/>
<proteinExistence type="predicted"/>
<evidence type="ECO:0000313" key="2">
    <source>
        <dbReference type="Proteomes" id="UP000472277"/>
    </source>
</evidence>
<keyword evidence="2" id="KW-1185">Reference proteome</keyword>
<dbReference type="InParanoid" id="A0A673YWS5"/>
<dbReference type="AlphaFoldDB" id="A0A673YWS5"/>
<dbReference type="Proteomes" id="UP000472277">
    <property type="component" value="Chromosome 27"/>
</dbReference>
<reference evidence="1" key="2">
    <citation type="submission" date="2025-09" db="UniProtKB">
        <authorList>
            <consortium name="Ensembl"/>
        </authorList>
    </citation>
    <scope>IDENTIFICATION</scope>
</reference>
<evidence type="ECO:0000313" key="1">
    <source>
        <dbReference type="Ensembl" id="ENSSTUP00000039278.1"/>
    </source>
</evidence>
<accession>A0A673YWS5</accession>